<keyword evidence="4" id="KW-1185">Reference proteome</keyword>
<gene>
    <name evidence="3" type="ORF">PVAND_015749</name>
</gene>
<dbReference type="AlphaFoldDB" id="A0A9J6BE36"/>
<evidence type="ECO:0000256" key="1">
    <source>
        <dbReference type="SAM" id="MobiDB-lite"/>
    </source>
</evidence>
<name>A0A9J6BE36_POLVA</name>
<dbReference type="Proteomes" id="UP001107558">
    <property type="component" value="Chromosome 4"/>
</dbReference>
<evidence type="ECO:0000313" key="3">
    <source>
        <dbReference type="EMBL" id="KAG5667779.1"/>
    </source>
</evidence>
<reference evidence="3" key="1">
    <citation type="submission" date="2021-03" db="EMBL/GenBank/DDBJ databases">
        <title>Chromosome level genome of the anhydrobiotic midge Polypedilum vanderplanki.</title>
        <authorList>
            <person name="Yoshida Y."/>
            <person name="Kikawada T."/>
            <person name="Gusev O."/>
        </authorList>
    </citation>
    <scope>NUCLEOTIDE SEQUENCE</scope>
    <source>
        <strain evidence="3">NIAS01</strain>
        <tissue evidence="3">Whole body or cell culture</tissue>
    </source>
</reference>
<feature type="region of interest" description="Disordered" evidence="1">
    <location>
        <begin position="151"/>
        <end position="185"/>
    </location>
</feature>
<dbReference type="GO" id="GO:0008061">
    <property type="term" value="F:chitin binding"/>
    <property type="evidence" value="ECO:0007669"/>
    <property type="project" value="InterPro"/>
</dbReference>
<evidence type="ECO:0000313" key="4">
    <source>
        <dbReference type="Proteomes" id="UP001107558"/>
    </source>
</evidence>
<dbReference type="SUPFAM" id="SSF57625">
    <property type="entry name" value="Invertebrate chitin-binding proteins"/>
    <property type="match status" value="1"/>
</dbReference>
<feature type="chain" id="PRO_5039886670" description="Chitin-binding type-2 domain-containing protein" evidence="2">
    <location>
        <begin position="21"/>
        <end position="244"/>
    </location>
</feature>
<evidence type="ECO:0000256" key="2">
    <source>
        <dbReference type="SAM" id="SignalP"/>
    </source>
</evidence>
<comment type="caution">
    <text evidence="3">The sequence shown here is derived from an EMBL/GenBank/DDBJ whole genome shotgun (WGS) entry which is preliminary data.</text>
</comment>
<dbReference type="EMBL" id="JADBJN010000004">
    <property type="protein sequence ID" value="KAG5667779.1"/>
    <property type="molecule type" value="Genomic_DNA"/>
</dbReference>
<organism evidence="3 4">
    <name type="scientific">Polypedilum vanderplanki</name>
    <name type="common">Sleeping chironomid midge</name>
    <dbReference type="NCBI Taxonomy" id="319348"/>
    <lineage>
        <taxon>Eukaryota</taxon>
        <taxon>Metazoa</taxon>
        <taxon>Ecdysozoa</taxon>
        <taxon>Arthropoda</taxon>
        <taxon>Hexapoda</taxon>
        <taxon>Insecta</taxon>
        <taxon>Pterygota</taxon>
        <taxon>Neoptera</taxon>
        <taxon>Endopterygota</taxon>
        <taxon>Diptera</taxon>
        <taxon>Nematocera</taxon>
        <taxon>Chironomoidea</taxon>
        <taxon>Chironomidae</taxon>
        <taxon>Chironominae</taxon>
        <taxon>Polypedilum</taxon>
        <taxon>Polypedilum</taxon>
    </lineage>
</organism>
<keyword evidence="2" id="KW-0732">Signal</keyword>
<sequence length="244" mass="25609">MKEVLVTTLILGILVSHALSAQTPPKGHFMFHDSSNRCWLCDPGFQCEPCPRGIGGIPDDWSSDCREPTVADCIANPNVRFPHPNLAKYFQCGPPGSGSAGITTECPCDMLFDLALQNCVRLDLVDTFFCKPYTNVYPVPCKEDTTTYSTTVGGGDQNPPGGNVTTSTTVGEGDVQTTPGDGGNGNGNGTTPAPCVCVIWWPCPCNPCWHFPCHSCGGCMSPGMGPGMNMMGGMGGMGGMGMLG</sequence>
<dbReference type="InterPro" id="IPR036508">
    <property type="entry name" value="Chitin-bd_dom_sf"/>
</dbReference>
<accession>A0A9J6BE36</accession>
<evidence type="ECO:0008006" key="5">
    <source>
        <dbReference type="Google" id="ProtNLM"/>
    </source>
</evidence>
<proteinExistence type="predicted"/>
<protein>
    <recommendedName>
        <fullName evidence="5">Chitin-binding type-2 domain-containing protein</fullName>
    </recommendedName>
</protein>
<feature type="signal peptide" evidence="2">
    <location>
        <begin position="1"/>
        <end position="20"/>
    </location>
</feature>